<protein>
    <submittedName>
        <fullName evidence="2">Gamma-carboxygeranoyl-CoA hydratase</fullName>
    </submittedName>
</protein>
<gene>
    <name evidence="2" type="ORF">AZF00_01805</name>
</gene>
<name>A0A127M1L5_9GAMM</name>
<proteinExistence type="inferred from homology"/>
<dbReference type="SUPFAM" id="SSF52096">
    <property type="entry name" value="ClpP/crotonase"/>
    <property type="match status" value="1"/>
</dbReference>
<dbReference type="Proteomes" id="UP000074119">
    <property type="component" value="Chromosome"/>
</dbReference>
<dbReference type="GO" id="GO:0008300">
    <property type="term" value="P:isoprenoid catabolic process"/>
    <property type="evidence" value="ECO:0007669"/>
    <property type="project" value="TreeGrafter"/>
</dbReference>
<reference evidence="2 3" key="1">
    <citation type="submission" date="2015-12" db="EMBL/GenBank/DDBJ databases">
        <authorList>
            <person name="Shamseldin A."/>
            <person name="Moawad H."/>
            <person name="Abd El-Rahim W.M."/>
            <person name="Sadowsky M.J."/>
        </authorList>
    </citation>
    <scope>NUCLEOTIDE SEQUENCE [LARGE SCALE GENOMIC DNA]</scope>
    <source>
        <strain evidence="2 3">SM2</strain>
    </source>
</reference>
<evidence type="ECO:0000256" key="1">
    <source>
        <dbReference type="ARBA" id="ARBA00005254"/>
    </source>
</evidence>
<dbReference type="Gene3D" id="1.10.12.10">
    <property type="entry name" value="Lyase 2-enoyl-coa Hydratase, Chain A, domain 2"/>
    <property type="match status" value="1"/>
</dbReference>
<dbReference type="InterPro" id="IPR051683">
    <property type="entry name" value="Enoyl-CoA_Hydratase/Isomerase"/>
</dbReference>
<dbReference type="AlphaFoldDB" id="A0A127M1L5"/>
<comment type="similarity">
    <text evidence="1">Belongs to the enoyl-CoA hydratase/isomerase family.</text>
</comment>
<sequence>MQINRDNKREISRMNADILYSVAENGLATVTMNRPNTHNAFNNEVIQLLQDAFARAANDKSVRALLLQAKGSSFCAGGDMNWMKQMAGYSYEENLADSKKIAAMLNKLNTLPMPTIARVQGAAYGGGVGLVACCDIAVATTNANFCLSEVKVGMIPATISPYVIAAIGQRASRRYFTTAEVISAEKALGLGLISECCATEEDADHAIAALIKALLKNGPRAISEAKKLVLDLSNRPIDAELIEESSRRIALTRDSSEGKEGLSAFLEKRKPNWIQ</sequence>
<dbReference type="PANTHER" id="PTHR42964:SF1">
    <property type="entry name" value="POLYKETIDE BIOSYNTHESIS ENOYL-COA HYDRATASE PKSH-RELATED"/>
    <property type="match status" value="1"/>
</dbReference>
<dbReference type="InterPro" id="IPR001753">
    <property type="entry name" value="Enoyl-CoA_hydra/iso"/>
</dbReference>
<dbReference type="InterPro" id="IPR029045">
    <property type="entry name" value="ClpP/crotonase-like_dom_sf"/>
</dbReference>
<dbReference type="InterPro" id="IPR014748">
    <property type="entry name" value="Enoyl-CoA_hydra_C"/>
</dbReference>
<accession>A0A127M1L5</accession>
<organism evidence="2 3">
    <name type="scientific">Zhongshania aliphaticivorans</name>
    <dbReference type="NCBI Taxonomy" id="1470434"/>
    <lineage>
        <taxon>Bacteria</taxon>
        <taxon>Pseudomonadati</taxon>
        <taxon>Pseudomonadota</taxon>
        <taxon>Gammaproteobacteria</taxon>
        <taxon>Cellvibrionales</taxon>
        <taxon>Spongiibacteraceae</taxon>
        <taxon>Zhongshania</taxon>
    </lineage>
</organism>
<dbReference type="Pfam" id="PF00378">
    <property type="entry name" value="ECH_1"/>
    <property type="match status" value="1"/>
</dbReference>
<dbReference type="Gene3D" id="3.90.226.10">
    <property type="entry name" value="2-enoyl-CoA Hydratase, Chain A, domain 1"/>
    <property type="match status" value="1"/>
</dbReference>
<dbReference type="STRING" id="1470434.AZF00_01805"/>
<dbReference type="GO" id="GO:0003824">
    <property type="term" value="F:catalytic activity"/>
    <property type="evidence" value="ECO:0007669"/>
    <property type="project" value="UniProtKB-ARBA"/>
</dbReference>
<dbReference type="EMBL" id="CP014544">
    <property type="protein sequence ID" value="AMO67115.1"/>
    <property type="molecule type" value="Genomic_DNA"/>
</dbReference>
<evidence type="ECO:0000313" key="2">
    <source>
        <dbReference type="EMBL" id="AMO67115.1"/>
    </source>
</evidence>
<dbReference type="KEGG" id="zal:AZF00_01805"/>
<dbReference type="PANTHER" id="PTHR42964">
    <property type="entry name" value="ENOYL-COA HYDRATASE"/>
    <property type="match status" value="1"/>
</dbReference>
<evidence type="ECO:0000313" key="3">
    <source>
        <dbReference type="Proteomes" id="UP000074119"/>
    </source>
</evidence>
<dbReference type="CDD" id="cd06558">
    <property type="entry name" value="crotonase-like"/>
    <property type="match status" value="1"/>
</dbReference>